<accession>A0ABU0R8Q0</accession>
<dbReference type="CDD" id="cd00085">
    <property type="entry name" value="HNHc"/>
    <property type="match status" value="1"/>
</dbReference>
<evidence type="ECO:0000313" key="2">
    <source>
        <dbReference type="Proteomes" id="UP001239083"/>
    </source>
</evidence>
<keyword evidence="2" id="KW-1185">Reference proteome</keyword>
<comment type="caution">
    <text evidence="1">The sequence shown here is derived from an EMBL/GenBank/DDBJ whole genome shotgun (WGS) entry which is preliminary data.</text>
</comment>
<proteinExistence type="predicted"/>
<dbReference type="Gene3D" id="1.10.30.50">
    <property type="match status" value="1"/>
</dbReference>
<dbReference type="InterPro" id="IPR003615">
    <property type="entry name" value="HNH_nuc"/>
</dbReference>
<reference evidence="1 2" key="1">
    <citation type="submission" date="2023-07" db="EMBL/GenBank/DDBJ databases">
        <title>Comparative genomics of wheat-associated soil bacteria to identify genetic determinants of phenazine resistance.</title>
        <authorList>
            <person name="Mouncey N."/>
        </authorList>
    </citation>
    <scope>NUCLEOTIDE SEQUENCE [LARGE SCALE GENOMIC DNA]</scope>
    <source>
        <strain evidence="1 2">V3I3</strain>
    </source>
</reference>
<evidence type="ECO:0000313" key="1">
    <source>
        <dbReference type="EMBL" id="MDQ0894451.1"/>
    </source>
</evidence>
<gene>
    <name evidence="1" type="ORF">QFZ26_002006</name>
</gene>
<sequence length="137" mass="15696">MIGPKLTPPTKAEERDAYDLATVRDLDSCQRCRRDCGPTARDHRRNRSQGGWTVPSNLQVLGLGCHAWKSEHPLSAVEDGWGVPGWGDWREWPARRWVLSRLSYLELVWVIYDDAGKWAGISENDARERMTSMGWTE</sequence>
<protein>
    <recommendedName>
        <fullName evidence="3">HNH endonuclease</fullName>
    </recommendedName>
</protein>
<name>A0ABU0R8Q0_9MICO</name>
<evidence type="ECO:0008006" key="3">
    <source>
        <dbReference type="Google" id="ProtNLM"/>
    </source>
</evidence>
<dbReference type="EMBL" id="JAUSYY010000001">
    <property type="protein sequence ID" value="MDQ0894451.1"/>
    <property type="molecule type" value="Genomic_DNA"/>
</dbReference>
<dbReference type="Proteomes" id="UP001239083">
    <property type="component" value="Unassembled WGS sequence"/>
</dbReference>
<dbReference type="RefSeq" id="WP_307041706.1">
    <property type="nucleotide sequence ID" value="NZ_JAUSYY010000001.1"/>
</dbReference>
<organism evidence="1 2">
    <name type="scientific">Agromyces ramosus</name>
    <dbReference type="NCBI Taxonomy" id="33879"/>
    <lineage>
        <taxon>Bacteria</taxon>
        <taxon>Bacillati</taxon>
        <taxon>Actinomycetota</taxon>
        <taxon>Actinomycetes</taxon>
        <taxon>Micrococcales</taxon>
        <taxon>Microbacteriaceae</taxon>
        <taxon>Agromyces</taxon>
    </lineage>
</organism>